<evidence type="ECO:0000313" key="9">
    <source>
        <dbReference type="EMBL" id="GGV02902.1"/>
    </source>
</evidence>
<dbReference type="RefSeq" id="WP_370863277.1">
    <property type="nucleotide sequence ID" value="NZ_BMUB01000028.1"/>
</dbReference>
<evidence type="ECO:0000256" key="1">
    <source>
        <dbReference type="ARBA" id="ARBA00010641"/>
    </source>
</evidence>
<dbReference type="PANTHER" id="PTHR43133:SF50">
    <property type="entry name" value="ECF RNA POLYMERASE SIGMA FACTOR SIGM"/>
    <property type="match status" value="1"/>
</dbReference>
<dbReference type="SUPFAM" id="SSF88659">
    <property type="entry name" value="Sigma3 and sigma4 domains of RNA polymerase sigma factors"/>
    <property type="match status" value="1"/>
</dbReference>
<evidence type="ECO:0000313" key="10">
    <source>
        <dbReference type="Proteomes" id="UP000610124"/>
    </source>
</evidence>
<reference evidence="9" key="1">
    <citation type="journal article" date="2014" name="Int. J. Syst. Evol. Microbiol.">
        <title>Complete genome sequence of Corynebacterium casei LMG S-19264T (=DSM 44701T), isolated from a smear-ripened cheese.</title>
        <authorList>
            <consortium name="US DOE Joint Genome Institute (JGI-PGF)"/>
            <person name="Walter F."/>
            <person name="Albersmeier A."/>
            <person name="Kalinowski J."/>
            <person name="Ruckert C."/>
        </authorList>
    </citation>
    <scope>NUCLEOTIDE SEQUENCE</scope>
    <source>
        <strain evidence="9">JCM 4434</strain>
    </source>
</reference>
<reference evidence="9" key="2">
    <citation type="submission" date="2020-09" db="EMBL/GenBank/DDBJ databases">
        <authorList>
            <person name="Sun Q."/>
            <person name="Ohkuma M."/>
        </authorList>
    </citation>
    <scope>NUCLEOTIDE SEQUENCE</scope>
    <source>
        <strain evidence="9">JCM 4434</strain>
    </source>
</reference>
<evidence type="ECO:0000259" key="8">
    <source>
        <dbReference type="Pfam" id="PF08281"/>
    </source>
</evidence>
<dbReference type="SUPFAM" id="SSF88946">
    <property type="entry name" value="Sigma2 domain of RNA polymerase sigma factors"/>
    <property type="match status" value="1"/>
</dbReference>
<feature type="region of interest" description="Disordered" evidence="6">
    <location>
        <begin position="1"/>
        <end position="24"/>
    </location>
</feature>
<accession>A0A8H9HYK4</accession>
<dbReference type="InterPro" id="IPR036388">
    <property type="entry name" value="WH-like_DNA-bd_sf"/>
</dbReference>
<name>A0A8H9HYK4_KITAU</name>
<feature type="domain" description="RNA polymerase sigma-70 region 2" evidence="7">
    <location>
        <begin position="158"/>
        <end position="222"/>
    </location>
</feature>
<proteinExistence type="inferred from homology"/>
<protein>
    <recommendedName>
        <fullName evidence="11">SigE family RNA polymerase sigma factor</fullName>
    </recommendedName>
</protein>
<dbReference type="EMBL" id="BMUB01000028">
    <property type="protein sequence ID" value="GGV02902.1"/>
    <property type="molecule type" value="Genomic_DNA"/>
</dbReference>
<dbReference type="InterPro" id="IPR014284">
    <property type="entry name" value="RNA_pol_sigma-70_dom"/>
</dbReference>
<dbReference type="NCBIfam" id="TIGR02983">
    <property type="entry name" value="SigE-fam_strep"/>
    <property type="match status" value="1"/>
</dbReference>
<sequence length="321" mass="34854">MNAMLQTRTNPAVRTARSSATTHRTRYEIRTDENSGAVTVRGCAHSTGGNPVARRVSGGGRTGELYGVGRLGSAVDSANTLTLRGILPVRAEGKDSRGNNGLRAVGSGEPAGREAAGATLLRLNPAPARTAEAGQGDAQGEHSAVAEDHITEFTAYVRERRASLYATAYHLTGDRYEAEDLLQSALFSTYRAWGRITDKAAVGGYLRRTMTNLHISAWRRRKVNEYPTEELPETAGDTDAMGGTELRTVLWQALAKLPENQRTMLVLRYYEGKTDPEIADVLGISVGTVKSSIWRALRRLRDDEHLNKSGDTVRAFGELVA</sequence>
<keyword evidence="2" id="KW-0805">Transcription regulation</keyword>
<dbReference type="CDD" id="cd06171">
    <property type="entry name" value="Sigma70_r4"/>
    <property type="match status" value="1"/>
</dbReference>
<dbReference type="GO" id="GO:0006352">
    <property type="term" value="P:DNA-templated transcription initiation"/>
    <property type="evidence" value="ECO:0007669"/>
    <property type="project" value="InterPro"/>
</dbReference>
<feature type="domain" description="RNA polymerase sigma factor 70 region 4 type 2" evidence="8">
    <location>
        <begin position="250"/>
        <end position="300"/>
    </location>
</feature>
<dbReference type="InterPro" id="IPR007627">
    <property type="entry name" value="RNA_pol_sigma70_r2"/>
</dbReference>
<feature type="region of interest" description="Disordered" evidence="6">
    <location>
        <begin position="94"/>
        <end position="113"/>
    </location>
</feature>
<dbReference type="AlphaFoldDB" id="A0A8H9HYK4"/>
<dbReference type="NCBIfam" id="TIGR02937">
    <property type="entry name" value="sigma70-ECF"/>
    <property type="match status" value="1"/>
</dbReference>
<dbReference type="Pfam" id="PF04542">
    <property type="entry name" value="Sigma70_r2"/>
    <property type="match status" value="1"/>
</dbReference>
<keyword evidence="3" id="KW-0731">Sigma factor</keyword>
<dbReference type="InterPro" id="IPR013325">
    <property type="entry name" value="RNA_pol_sigma_r2"/>
</dbReference>
<keyword evidence="4" id="KW-0238">DNA-binding</keyword>
<keyword evidence="5" id="KW-0804">Transcription</keyword>
<dbReference type="Gene3D" id="1.10.10.10">
    <property type="entry name" value="Winged helix-like DNA-binding domain superfamily/Winged helix DNA-binding domain"/>
    <property type="match status" value="1"/>
</dbReference>
<evidence type="ECO:0000259" key="7">
    <source>
        <dbReference type="Pfam" id="PF04542"/>
    </source>
</evidence>
<dbReference type="InterPro" id="IPR014325">
    <property type="entry name" value="RNA_pol_sigma-E_actinobac"/>
</dbReference>
<dbReference type="InterPro" id="IPR039425">
    <property type="entry name" value="RNA_pol_sigma-70-like"/>
</dbReference>
<dbReference type="GeneID" id="97489598"/>
<evidence type="ECO:0000256" key="6">
    <source>
        <dbReference type="SAM" id="MobiDB-lite"/>
    </source>
</evidence>
<dbReference type="PANTHER" id="PTHR43133">
    <property type="entry name" value="RNA POLYMERASE ECF-TYPE SIGMA FACTO"/>
    <property type="match status" value="1"/>
</dbReference>
<comment type="caution">
    <text evidence="9">The sequence shown here is derived from an EMBL/GenBank/DDBJ whole genome shotgun (WGS) entry which is preliminary data.</text>
</comment>
<dbReference type="GO" id="GO:0003677">
    <property type="term" value="F:DNA binding"/>
    <property type="evidence" value="ECO:0007669"/>
    <property type="project" value="UniProtKB-KW"/>
</dbReference>
<evidence type="ECO:0008006" key="11">
    <source>
        <dbReference type="Google" id="ProtNLM"/>
    </source>
</evidence>
<evidence type="ECO:0000256" key="3">
    <source>
        <dbReference type="ARBA" id="ARBA00023082"/>
    </source>
</evidence>
<organism evidence="9 10">
    <name type="scientific">Kitasatospora aureofaciens</name>
    <name type="common">Streptomyces aureofaciens</name>
    <dbReference type="NCBI Taxonomy" id="1894"/>
    <lineage>
        <taxon>Bacteria</taxon>
        <taxon>Bacillati</taxon>
        <taxon>Actinomycetota</taxon>
        <taxon>Actinomycetes</taxon>
        <taxon>Kitasatosporales</taxon>
        <taxon>Streptomycetaceae</taxon>
        <taxon>Kitasatospora</taxon>
    </lineage>
</organism>
<gene>
    <name evidence="9" type="ORF">GCM10010502_66980</name>
</gene>
<feature type="compositionally biased region" description="Polar residues" evidence="6">
    <location>
        <begin position="1"/>
        <end position="12"/>
    </location>
</feature>
<dbReference type="Gene3D" id="1.10.1740.10">
    <property type="match status" value="1"/>
</dbReference>
<evidence type="ECO:0000256" key="5">
    <source>
        <dbReference type="ARBA" id="ARBA00023163"/>
    </source>
</evidence>
<dbReference type="InterPro" id="IPR013324">
    <property type="entry name" value="RNA_pol_sigma_r3/r4-like"/>
</dbReference>
<dbReference type="Proteomes" id="UP000610124">
    <property type="component" value="Unassembled WGS sequence"/>
</dbReference>
<dbReference type="InterPro" id="IPR013249">
    <property type="entry name" value="RNA_pol_sigma70_r4_t2"/>
</dbReference>
<evidence type="ECO:0000256" key="4">
    <source>
        <dbReference type="ARBA" id="ARBA00023125"/>
    </source>
</evidence>
<dbReference type="Pfam" id="PF08281">
    <property type="entry name" value="Sigma70_r4_2"/>
    <property type="match status" value="1"/>
</dbReference>
<evidence type="ECO:0000256" key="2">
    <source>
        <dbReference type="ARBA" id="ARBA00023015"/>
    </source>
</evidence>
<dbReference type="GO" id="GO:0016987">
    <property type="term" value="F:sigma factor activity"/>
    <property type="evidence" value="ECO:0007669"/>
    <property type="project" value="UniProtKB-KW"/>
</dbReference>
<comment type="similarity">
    <text evidence="1">Belongs to the sigma-70 factor family. ECF subfamily.</text>
</comment>